<dbReference type="EMBL" id="CP067134">
    <property type="protein sequence ID" value="WCR12311.1"/>
    <property type="molecule type" value="Genomic_DNA"/>
</dbReference>
<feature type="domain" description="Bacterial sugar transferase" evidence="10">
    <location>
        <begin position="33"/>
        <end position="221"/>
    </location>
</feature>
<gene>
    <name evidence="11" type="ORF">JHW45_08380</name>
</gene>
<evidence type="ECO:0000256" key="4">
    <source>
        <dbReference type="ARBA" id="ARBA00022679"/>
    </source>
</evidence>
<evidence type="ECO:0000256" key="8">
    <source>
        <dbReference type="ARBA" id="ARBA00023169"/>
    </source>
</evidence>
<dbReference type="InterPro" id="IPR003362">
    <property type="entry name" value="Bact_transf"/>
</dbReference>
<name>A0ABY7SZE7_9RHOB</name>
<evidence type="ECO:0000256" key="3">
    <source>
        <dbReference type="ARBA" id="ARBA00022475"/>
    </source>
</evidence>
<evidence type="ECO:0000256" key="6">
    <source>
        <dbReference type="ARBA" id="ARBA00022989"/>
    </source>
</evidence>
<sequence>MMAMEDQMVALVSVSGVKTVGKTRPWLYRKCFKRPLDVLLVVLSAPFVVPLIILLAVMVLRDGGNPFYSQARIGRNGSRYRMWKLRSMVVDADARLAAYLDENAEAKREWDETQKLRDDPRVTRFGRVLRSSSLDELPQLWNVLKGDMSLVGPRPMLPEQQAMYEGSGYYDLRPGITGFWQTSGRNSTSFAARAWYDDRYERHLSLTSDVSILVRTFGVVLRATGC</sequence>
<dbReference type="PANTHER" id="PTHR30576:SF4">
    <property type="entry name" value="UNDECAPRENYL-PHOSPHATE GALACTOSE PHOSPHOTRANSFERASE"/>
    <property type="match status" value="1"/>
</dbReference>
<dbReference type="Pfam" id="PF02397">
    <property type="entry name" value="Bac_transf"/>
    <property type="match status" value="1"/>
</dbReference>
<dbReference type="GO" id="GO:0016740">
    <property type="term" value="F:transferase activity"/>
    <property type="evidence" value="ECO:0007669"/>
    <property type="project" value="UniProtKB-KW"/>
</dbReference>
<evidence type="ECO:0000256" key="2">
    <source>
        <dbReference type="ARBA" id="ARBA00006464"/>
    </source>
</evidence>
<comment type="subcellular location">
    <subcellularLocation>
        <location evidence="1">Cell membrane</location>
    </subcellularLocation>
</comment>
<evidence type="ECO:0000256" key="5">
    <source>
        <dbReference type="ARBA" id="ARBA00022692"/>
    </source>
</evidence>
<evidence type="ECO:0000259" key="10">
    <source>
        <dbReference type="Pfam" id="PF02397"/>
    </source>
</evidence>
<organism evidence="11 12">
    <name type="scientific">Paracoccus stylophorae</name>
    <dbReference type="NCBI Taxonomy" id="659350"/>
    <lineage>
        <taxon>Bacteria</taxon>
        <taxon>Pseudomonadati</taxon>
        <taxon>Pseudomonadota</taxon>
        <taxon>Alphaproteobacteria</taxon>
        <taxon>Rhodobacterales</taxon>
        <taxon>Paracoccaceae</taxon>
        <taxon>Paracoccus</taxon>
    </lineage>
</organism>
<evidence type="ECO:0000256" key="1">
    <source>
        <dbReference type="ARBA" id="ARBA00004236"/>
    </source>
</evidence>
<keyword evidence="6 9" id="KW-1133">Transmembrane helix</keyword>
<protein>
    <submittedName>
        <fullName evidence="11">Sugar transferase</fullName>
    </submittedName>
</protein>
<comment type="similarity">
    <text evidence="2">Belongs to the bacterial sugar transferase family.</text>
</comment>
<keyword evidence="7 9" id="KW-0472">Membrane</keyword>
<dbReference type="PANTHER" id="PTHR30576">
    <property type="entry name" value="COLANIC BIOSYNTHESIS UDP-GLUCOSE LIPID CARRIER TRANSFERASE"/>
    <property type="match status" value="1"/>
</dbReference>
<keyword evidence="4 11" id="KW-0808">Transferase</keyword>
<evidence type="ECO:0000313" key="11">
    <source>
        <dbReference type="EMBL" id="WCR12311.1"/>
    </source>
</evidence>
<proteinExistence type="inferred from homology"/>
<evidence type="ECO:0000256" key="7">
    <source>
        <dbReference type="ARBA" id="ARBA00023136"/>
    </source>
</evidence>
<reference evidence="11 12" key="1">
    <citation type="submission" date="2021-01" db="EMBL/GenBank/DDBJ databases">
        <title>Biogeographic distribution of Paracoccus.</title>
        <authorList>
            <person name="Hollensteiner J."/>
            <person name="Leineberger J."/>
            <person name="Brinkhoff T."/>
            <person name="Daniel R."/>
        </authorList>
    </citation>
    <scope>NUCLEOTIDE SEQUENCE [LARGE SCALE GENOMIC DNA]</scope>
    <source>
        <strain evidence="11 12">LMG25392</strain>
    </source>
</reference>
<evidence type="ECO:0000256" key="9">
    <source>
        <dbReference type="SAM" id="Phobius"/>
    </source>
</evidence>
<accession>A0ABY7SZE7</accession>
<dbReference type="Proteomes" id="UP001218412">
    <property type="component" value="Chromosome"/>
</dbReference>
<keyword evidence="8" id="KW-0270">Exopolysaccharide synthesis</keyword>
<keyword evidence="3" id="KW-1003">Cell membrane</keyword>
<keyword evidence="12" id="KW-1185">Reference proteome</keyword>
<evidence type="ECO:0000313" key="12">
    <source>
        <dbReference type="Proteomes" id="UP001218412"/>
    </source>
</evidence>
<keyword evidence="5 9" id="KW-0812">Transmembrane</keyword>
<feature type="transmembrane region" description="Helical" evidence="9">
    <location>
        <begin position="38"/>
        <end position="60"/>
    </location>
</feature>